<evidence type="ECO:0000256" key="6">
    <source>
        <dbReference type="ARBA" id="ARBA00037589"/>
    </source>
</evidence>
<keyword evidence="13" id="KW-1185">Reference proteome</keyword>
<evidence type="ECO:0000256" key="4">
    <source>
        <dbReference type="ARBA" id="ARBA00023239"/>
    </source>
</evidence>
<dbReference type="GO" id="GO:0006782">
    <property type="term" value="P:protoporphyrinogen IX biosynthetic process"/>
    <property type="evidence" value="ECO:0007669"/>
    <property type="project" value="UniProtKB-UniRule"/>
</dbReference>
<comment type="similarity">
    <text evidence="2 9">Belongs to the uroporphyrinogen-III synthase family.</text>
</comment>
<evidence type="ECO:0000256" key="8">
    <source>
        <dbReference type="ARBA" id="ARBA00048617"/>
    </source>
</evidence>
<name>A0A6L4WVP3_9BACT</name>
<keyword evidence="5 9" id="KW-0627">Porphyrin biosynthesis</keyword>
<dbReference type="Gene3D" id="3.40.50.10090">
    <property type="match status" value="2"/>
</dbReference>
<keyword evidence="4 9" id="KW-0456">Lyase</keyword>
<dbReference type="CDD" id="cd06578">
    <property type="entry name" value="HemD"/>
    <property type="match status" value="1"/>
</dbReference>
<dbReference type="AlphaFoldDB" id="A0A6L4WVP3"/>
<dbReference type="PANTHER" id="PTHR38042">
    <property type="entry name" value="UROPORPHYRINOGEN-III SYNTHASE, CHLOROPLASTIC"/>
    <property type="match status" value="1"/>
</dbReference>
<dbReference type="EMBL" id="WFKK01000005">
    <property type="protein sequence ID" value="KAB7890464.1"/>
    <property type="molecule type" value="Genomic_DNA"/>
</dbReference>
<dbReference type="SUPFAM" id="SSF69618">
    <property type="entry name" value="HemD-like"/>
    <property type="match status" value="1"/>
</dbReference>
<evidence type="ECO:0000313" key="12">
    <source>
        <dbReference type="EMBL" id="KAB7890464.1"/>
    </source>
</evidence>
<protein>
    <recommendedName>
        <fullName evidence="7 9">Uroporphyrinogen-III synthase</fullName>
        <ecNumber evidence="3 9">4.2.1.75</ecNumber>
    </recommendedName>
</protein>
<dbReference type="Proteomes" id="UP000472839">
    <property type="component" value="Unassembled WGS sequence"/>
</dbReference>
<evidence type="ECO:0000259" key="10">
    <source>
        <dbReference type="Pfam" id="PF02602"/>
    </source>
</evidence>
<dbReference type="GO" id="GO:0006780">
    <property type="term" value="P:uroporphyrinogen III biosynthetic process"/>
    <property type="evidence" value="ECO:0007669"/>
    <property type="project" value="UniProtKB-UniRule"/>
</dbReference>
<gene>
    <name evidence="11" type="ORF">GBG18_12430</name>
    <name evidence="12" type="ORF">GBG19_03115</name>
</gene>
<accession>A0A6L4WVP3</accession>
<proteinExistence type="inferred from homology"/>
<reference evidence="13 14" key="1">
    <citation type="submission" date="2019-10" db="EMBL/GenBank/DDBJ databases">
        <title>Poseidonibacter ostreae sp. nov., isolated from the gut of the Ostrea denselamellosa.</title>
        <authorList>
            <person name="Choi A."/>
        </authorList>
    </citation>
    <scope>NUCLEOTIDE SEQUENCE [LARGE SCALE GENOMIC DNA]</scope>
    <source>
        <strain evidence="12 14">SJOD-M-33</strain>
        <strain evidence="11 13">SJOD-M-5</strain>
    </source>
</reference>
<evidence type="ECO:0000256" key="1">
    <source>
        <dbReference type="ARBA" id="ARBA00004772"/>
    </source>
</evidence>
<evidence type="ECO:0000313" key="11">
    <source>
        <dbReference type="EMBL" id="KAB7888743.1"/>
    </source>
</evidence>
<dbReference type="GO" id="GO:0004852">
    <property type="term" value="F:uroporphyrinogen-III synthase activity"/>
    <property type="evidence" value="ECO:0007669"/>
    <property type="project" value="UniProtKB-UniRule"/>
</dbReference>
<organism evidence="12 14">
    <name type="scientific">Poseidonibacter ostreae</name>
    <dbReference type="NCBI Taxonomy" id="2654171"/>
    <lineage>
        <taxon>Bacteria</taxon>
        <taxon>Pseudomonadati</taxon>
        <taxon>Campylobacterota</taxon>
        <taxon>Epsilonproteobacteria</taxon>
        <taxon>Campylobacterales</taxon>
        <taxon>Arcobacteraceae</taxon>
        <taxon>Poseidonibacter</taxon>
    </lineage>
</organism>
<comment type="function">
    <text evidence="6 9">Catalyzes cyclization of the linear tetrapyrrole, hydroxymethylbilane, to the macrocyclic uroporphyrinogen III.</text>
</comment>
<dbReference type="EMBL" id="WFKJ01000045">
    <property type="protein sequence ID" value="KAB7888743.1"/>
    <property type="molecule type" value="Genomic_DNA"/>
</dbReference>
<dbReference type="InterPro" id="IPR036108">
    <property type="entry name" value="4pyrrol_syn_uPrphyn_synt_sf"/>
</dbReference>
<sequence length="210" mass="23934">MSKIYLLNNLKYEGIENLSVFGIEFLPSDIDLNKYDALIFTSKNAIYSIDSFNKTWQEIPSYAIAPKTANIINEYGGNLQFTGISSHGNEFAKELIPKFKNKKVLYIRALKTVSKLVDILKENNIDIDELITYKTSCLKSNKILEDNSVFIFSAPSSVECFFKNYTWKDSYKAITIGKTTANYLPKNIDYIVSEKTSIDECIKLAKQILN</sequence>
<evidence type="ECO:0000256" key="5">
    <source>
        <dbReference type="ARBA" id="ARBA00023244"/>
    </source>
</evidence>
<dbReference type="InterPro" id="IPR003754">
    <property type="entry name" value="4pyrrol_synth_uPrphyn_synth"/>
</dbReference>
<evidence type="ECO:0000256" key="2">
    <source>
        <dbReference type="ARBA" id="ARBA00008133"/>
    </source>
</evidence>
<feature type="domain" description="Tetrapyrrole biosynthesis uroporphyrinogen III synthase" evidence="10">
    <location>
        <begin position="26"/>
        <end position="202"/>
    </location>
</feature>
<evidence type="ECO:0000256" key="9">
    <source>
        <dbReference type="RuleBase" id="RU366031"/>
    </source>
</evidence>
<evidence type="ECO:0000256" key="3">
    <source>
        <dbReference type="ARBA" id="ARBA00013109"/>
    </source>
</evidence>
<dbReference type="PANTHER" id="PTHR38042:SF1">
    <property type="entry name" value="UROPORPHYRINOGEN-III SYNTHASE, CHLOROPLASTIC"/>
    <property type="match status" value="1"/>
</dbReference>
<evidence type="ECO:0000256" key="7">
    <source>
        <dbReference type="ARBA" id="ARBA00040167"/>
    </source>
</evidence>
<dbReference type="Proteomes" id="UP000461010">
    <property type="component" value="Unassembled WGS sequence"/>
</dbReference>
<evidence type="ECO:0000313" key="14">
    <source>
        <dbReference type="Proteomes" id="UP000472839"/>
    </source>
</evidence>
<evidence type="ECO:0000313" key="13">
    <source>
        <dbReference type="Proteomes" id="UP000461010"/>
    </source>
</evidence>
<comment type="catalytic activity">
    <reaction evidence="8 9">
        <text>hydroxymethylbilane = uroporphyrinogen III + H2O</text>
        <dbReference type="Rhea" id="RHEA:18965"/>
        <dbReference type="ChEBI" id="CHEBI:15377"/>
        <dbReference type="ChEBI" id="CHEBI:57308"/>
        <dbReference type="ChEBI" id="CHEBI:57845"/>
        <dbReference type="EC" id="4.2.1.75"/>
    </reaction>
</comment>
<dbReference type="Pfam" id="PF02602">
    <property type="entry name" value="HEM4"/>
    <property type="match status" value="1"/>
</dbReference>
<comment type="caution">
    <text evidence="12">The sequence shown here is derived from an EMBL/GenBank/DDBJ whole genome shotgun (WGS) entry which is preliminary data.</text>
</comment>
<dbReference type="RefSeq" id="WP_152191526.1">
    <property type="nucleotide sequence ID" value="NZ_WFKI01000008.1"/>
</dbReference>
<dbReference type="EC" id="4.2.1.75" evidence="3 9"/>
<comment type="pathway">
    <text evidence="1 9">Porphyrin-containing compound metabolism; protoporphyrin-IX biosynthesis; coproporphyrinogen-III from 5-aminolevulinate: step 3/4.</text>
</comment>
<dbReference type="InterPro" id="IPR039793">
    <property type="entry name" value="UROS/Hem4"/>
</dbReference>
<dbReference type="UniPathway" id="UPA00251">
    <property type="reaction ID" value="UER00320"/>
</dbReference>